<reference evidence="2 3" key="1">
    <citation type="submission" date="2019-01" db="EMBL/GenBank/DDBJ databases">
        <title>Coherence of Microcystis species and biogeography revealed through population genomics.</title>
        <authorList>
            <person name="Perez-Carrascal O.M."/>
            <person name="Terrat Y."/>
            <person name="Giani A."/>
            <person name="Fortin N."/>
            <person name="Tromas N."/>
            <person name="Shapiro B.J."/>
        </authorList>
    </citation>
    <scope>NUCLEOTIDE SEQUENCE [LARGE SCALE GENOMIC DNA]</scope>
    <source>
        <strain evidence="2">Mf_WU_F_19750830_S460</strain>
    </source>
</reference>
<dbReference type="Proteomes" id="UP000320730">
    <property type="component" value="Unassembled WGS sequence"/>
</dbReference>
<organism evidence="2 3">
    <name type="scientific">Microcystis flos-aquae Mf_WU_F_19750830_S460</name>
    <dbReference type="NCBI Taxonomy" id="2486237"/>
    <lineage>
        <taxon>Bacteria</taxon>
        <taxon>Bacillati</taxon>
        <taxon>Cyanobacteriota</taxon>
        <taxon>Cyanophyceae</taxon>
        <taxon>Oscillatoriophycideae</taxon>
        <taxon>Chroococcales</taxon>
        <taxon>Microcystaceae</taxon>
        <taxon>Microcystis</taxon>
    </lineage>
</organism>
<proteinExistence type="predicted"/>
<evidence type="ECO:0000313" key="3">
    <source>
        <dbReference type="Proteomes" id="UP000320730"/>
    </source>
</evidence>
<dbReference type="EMBL" id="SFAN01000123">
    <property type="protein sequence ID" value="TRV19973.1"/>
    <property type="molecule type" value="Genomic_DNA"/>
</dbReference>
<dbReference type="Pfam" id="PF18734">
    <property type="entry name" value="HEPN_AbiU2"/>
    <property type="match status" value="1"/>
</dbReference>
<name>A0A552LIB5_9CHRO</name>
<evidence type="ECO:0000259" key="1">
    <source>
        <dbReference type="Pfam" id="PF18734"/>
    </source>
</evidence>
<dbReference type="InterPro" id="IPR040704">
    <property type="entry name" value="HEPN_AbiU2"/>
</dbReference>
<comment type="caution">
    <text evidence="2">The sequence shown here is derived from an EMBL/GenBank/DDBJ whole genome shotgun (WGS) entry which is preliminary data.</text>
</comment>
<evidence type="ECO:0000313" key="2">
    <source>
        <dbReference type="EMBL" id="TRV19973.1"/>
    </source>
</evidence>
<dbReference type="AlphaFoldDB" id="A0A552LIB5"/>
<accession>A0A552LIB5</accession>
<feature type="domain" description="HEPN AbiU2-like" evidence="1">
    <location>
        <begin position="16"/>
        <end position="207"/>
    </location>
</feature>
<protein>
    <recommendedName>
        <fullName evidence="1">HEPN AbiU2-like domain-containing protein</fullName>
    </recommendedName>
</protein>
<sequence>MPPYRTITSNEEPLNDIKDIIENGLVKDLFQAERANYLIQAINERVQDVNDTSRGNFGIFFGTIQSYTINELILSISRIYDQRKKSFETRCLDALLQKLDMIKENPPKIQQYNQLYEYLESNKIYDLLMCIDNDKDFIADLFNYIRANHNNNQKIICSLKSWRDKKIAHNDKFIVKEVSSLTLKDCHLLLEFPKKVITIIGWAYLNTGYGVKNDYFLSSDSKRSSIALKRLISKLY</sequence>
<gene>
    <name evidence="2" type="ORF">EWV40_14210</name>
</gene>